<dbReference type="SUPFAM" id="SSF52540">
    <property type="entry name" value="P-loop containing nucleoside triphosphate hydrolases"/>
    <property type="match status" value="1"/>
</dbReference>
<dbReference type="AlphaFoldDB" id="A0A9D9DQG4"/>
<reference evidence="12" key="2">
    <citation type="journal article" date="2021" name="PeerJ">
        <title>Extensive microbial diversity within the chicken gut microbiome revealed by metagenomics and culture.</title>
        <authorList>
            <person name="Gilroy R."/>
            <person name="Ravi A."/>
            <person name="Getino M."/>
            <person name="Pursley I."/>
            <person name="Horton D.L."/>
            <person name="Alikhan N.F."/>
            <person name="Baker D."/>
            <person name="Gharbi K."/>
            <person name="Hall N."/>
            <person name="Watson M."/>
            <person name="Adriaenssens E.M."/>
            <person name="Foster-Nyarko E."/>
            <person name="Jarju S."/>
            <person name="Secka A."/>
            <person name="Antonio M."/>
            <person name="Oren A."/>
            <person name="Chaudhuri R.R."/>
            <person name="La Ragione R."/>
            <person name="Hildebrand F."/>
            <person name="Pallen M.J."/>
        </authorList>
    </citation>
    <scope>NUCLEOTIDE SEQUENCE</scope>
    <source>
        <strain evidence="12">10192</strain>
    </source>
</reference>
<dbReference type="GO" id="GO:0009073">
    <property type="term" value="P:aromatic amino acid family biosynthetic process"/>
    <property type="evidence" value="ECO:0007669"/>
    <property type="project" value="UniProtKB-KW"/>
</dbReference>
<keyword evidence="9 11" id="KW-0057">Aromatic amino acid biosynthesis</keyword>
<evidence type="ECO:0000256" key="8">
    <source>
        <dbReference type="ARBA" id="ARBA00022840"/>
    </source>
</evidence>
<comment type="function">
    <text evidence="11">Catalyzes the specific phosphorylation of the 3-hydroxyl group of shikimic acid using ATP as a cosubstrate.</text>
</comment>
<evidence type="ECO:0000256" key="5">
    <source>
        <dbReference type="ARBA" id="ARBA00022679"/>
    </source>
</evidence>
<comment type="pathway">
    <text evidence="1 11">Metabolic intermediate biosynthesis; chorismate biosynthesis; chorismate from D-erythrose 4-phosphate and phosphoenolpyruvate: step 5/7.</text>
</comment>
<comment type="similarity">
    <text evidence="2 11">Belongs to the shikimate kinase family.</text>
</comment>
<keyword evidence="11" id="KW-0479">Metal-binding</keyword>
<evidence type="ECO:0000256" key="9">
    <source>
        <dbReference type="ARBA" id="ARBA00023141"/>
    </source>
</evidence>
<keyword evidence="11" id="KW-0963">Cytoplasm</keyword>
<keyword evidence="6 11" id="KW-0547">Nucleotide-binding</keyword>
<dbReference type="PANTHER" id="PTHR21087">
    <property type="entry name" value="SHIKIMATE KINASE"/>
    <property type="match status" value="1"/>
</dbReference>
<dbReference type="GO" id="GO:0005829">
    <property type="term" value="C:cytosol"/>
    <property type="evidence" value="ECO:0007669"/>
    <property type="project" value="TreeGrafter"/>
</dbReference>
<keyword evidence="5 11" id="KW-0808">Transferase</keyword>
<dbReference type="Proteomes" id="UP000823632">
    <property type="component" value="Unassembled WGS sequence"/>
</dbReference>
<comment type="caution">
    <text evidence="12">The sequence shown here is derived from an EMBL/GenBank/DDBJ whole genome shotgun (WGS) entry which is preliminary data.</text>
</comment>
<dbReference type="EMBL" id="JADIND010000124">
    <property type="protein sequence ID" value="MBO8430903.1"/>
    <property type="molecule type" value="Genomic_DNA"/>
</dbReference>
<feature type="binding site" evidence="11">
    <location>
        <position position="16"/>
    </location>
    <ligand>
        <name>Mg(2+)</name>
        <dbReference type="ChEBI" id="CHEBI:18420"/>
    </ligand>
</feature>
<dbReference type="InterPro" id="IPR027417">
    <property type="entry name" value="P-loop_NTPase"/>
</dbReference>
<keyword evidence="7 11" id="KW-0418">Kinase</keyword>
<dbReference type="InterPro" id="IPR000623">
    <property type="entry name" value="Shikimate_kinase/TSH1"/>
</dbReference>
<evidence type="ECO:0000256" key="6">
    <source>
        <dbReference type="ARBA" id="ARBA00022741"/>
    </source>
</evidence>
<dbReference type="PRINTS" id="PR01100">
    <property type="entry name" value="SHIKIMTKNASE"/>
</dbReference>
<dbReference type="GO" id="GO:0008652">
    <property type="term" value="P:amino acid biosynthetic process"/>
    <property type="evidence" value="ECO:0007669"/>
    <property type="project" value="UniProtKB-KW"/>
</dbReference>
<feature type="binding site" evidence="11">
    <location>
        <position position="35"/>
    </location>
    <ligand>
        <name>substrate</name>
    </ligand>
</feature>
<keyword evidence="4 11" id="KW-0028">Amino-acid biosynthesis</keyword>
<dbReference type="GO" id="GO:0000287">
    <property type="term" value="F:magnesium ion binding"/>
    <property type="evidence" value="ECO:0007669"/>
    <property type="project" value="UniProtKB-UniRule"/>
</dbReference>
<feature type="binding site" evidence="11">
    <location>
        <begin position="12"/>
        <end position="17"/>
    </location>
    <ligand>
        <name>ATP</name>
        <dbReference type="ChEBI" id="CHEBI:30616"/>
    </ligand>
</feature>
<evidence type="ECO:0000256" key="10">
    <source>
        <dbReference type="ARBA" id="ARBA00048567"/>
    </source>
</evidence>
<feature type="binding site" evidence="11">
    <location>
        <position position="119"/>
    </location>
    <ligand>
        <name>ATP</name>
        <dbReference type="ChEBI" id="CHEBI:30616"/>
    </ligand>
</feature>
<reference evidence="12" key="1">
    <citation type="submission" date="2020-10" db="EMBL/GenBank/DDBJ databases">
        <authorList>
            <person name="Gilroy R."/>
        </authorList>
    </citation>
    <scope>NUCLEOTIDE SEQUENCE</scope>
    <source>
        <strain evidence="12">10192</strain>
    </source>
</reference>
<dbReference type="PANTHER" id="PTHR21087:SF16">
    <property type="entry name" value="SHIKIMATE KINASE 1, CHLOROPLASTIC"/>
    <property type="match status" value="1"/>
</dbReference>
<comment type="subcellular location">
    <subcellularLocation>
        <location evidence="11">Cytoplasm</location>
    </subcellularLocation>
</comment>
<proteinExistence type="inferred from homology"/>
<keyword evidence="11" id="KW-0460">Magnesium</keyword>
<evidence type="ECO:0000256" key="7">
    <source>
        <dbReference type="ARBA" id="ARBA00022777"/>
    </source>
</evidence>
<dbReference type="GO" id="GO:0009423">
    <property type="term" value="P:chorismate biosynthetic process"/>
    <property type="evidence" value="ECO:0007669"/>
    <property type="project" value="UniProtKB-UniRule"/>
</dbReference>
<evidence type="ECO:0000256" key="3">
    <source>
        <dbReference type="ARBA" id="ARBA00012154"/>
    </source>
</evidence>
<dbReference type="GO" id="GO:0005524">
    <property type="term" value="F:ATP binding"/>
    <property type="evidence" value="ECO:0007669"/>
    <property type="project" value="UniProtKB-UniRule"/>
</dbReference>
<protein>
    <recommendedName>
        <fullName evidence="3 11">Shikimate kinase</fullName>
        <shortName evidence="11">SK</shortName>
        <ecNumber evidence="3 11">2.7.1.71</ecNumber>
    </recommendedName>
</protein>
<dbReference type="InterPro" id="IPR031322">
    <property type="entry name" value="Shikimate/glucono_kinase"/>
</dbReference>
<dbReference type="GO" id="GO:0004765">
    <property type="term" value="F:shikimate kinase activity"/>
    <property type="evidence" value="ECO:0007669"/>
    <property type="project" value="UniProtKB-UniRule"/>
</dbReference>
<dbReference type="Gene3D" id="3.40.50.300">
    <property type="entry name" value="P-loop containing nucleotide triphosphate hydrolases"/>
    <property type="match status" value="1"/>
</dbReference>
<comment type="catalytic activity">
    <reaction evidence="10 11">
        <text>shikimate + ATP = 3-phosphoshikimate + ADP + H(+)</text>
        <dbReference type="Rhea" id="RHEA:13121"/>
        <dbReference type="ChEBI" id="CHEBI:15378"/>
        <dbReference type="ChEBI" id="CHEBI:30616"/>
        <dbReference type="ChEBI" id="CHEBI:36208"/>
        <dbReference type="ChEBI" id="CHEBI:145989"/>
        <dbReference type="ChEBI" id="CHEBI:456216"/>
        <dbReference type="EC" id="2.7.1.71"/>
    </reaction>
</comment>
<dbReference type="PROSITE" id="PS01128">
    <property type="entry name" value="SHIKIMATE_KINASE"/>
    <property type="match status" value="1"/>
</dbReference>
<dbReference type="Pfam" id="PF01202">
    <property type="entry name" value="SKI"/>
    <property type="match status" value="1"/>
</dbReference>
<comment type="caution">
    <text evidence="11">Lacks conserved residue(s) required for the propagation of feature annotation.</text>
</comment>
<feature type="binding site" evidence="11">
    <location>
        <position position="81"/>
    </location>
    <ligand>
        <name>substrate</name>
    </ligand>
</feature>
<evidence type="ECO:0000256" key="2">
    <source>
        <dbReference type="ARBA" id="ARBA00006997"/>
    </source>
</evidence>
<name>A0A9D9DQG4_9BACT</name>
<dbReference type="CDD" id="cd00464">
    <property type="entry name" value="SK"/>
    <property type="match status" value="1"/>
</dbReference>
<evidence type="ECO:0000256" key="11">
    <source>
        <dbReference type="HAMAP-Rule" id="MF_00109"/>
    </source>
</evidence>
<feature type="binding site" evidence="11">
    <location>
        <position position="138"/>
    </location>
    <ligand>
        <name>substrate</name>
    </ligand>
</feature>
<dbReference type="EC" id="2.7.1.71" evidence="3 11"/>
<feature type="binding site" evidence="11">
    <location>
        <position position="59"/>
    </location>
    <ligand>
        <name>substrate</name>
    </ligand>
</feature>
<evidence type="ECO:0000313" key="12">
    <source>
        <dbReference type="EMBL" id="MBO8430903.1"/>
    </source>
</evidence>
<accession>A0A9D9DQG4</accession>
<organism evidence="12 13">
    <name type="scientific">Candidatus Scatousia excrementipullorum</name>
    <dbReference type="NCBI Taxonomy" id="2840936"/>
    <lineage>
        <taxon>Bacteria</taxon>
        <taxon>Candidatus Scatousia</taxon>
    </lineage>
</organism>
<dbReference type="HAMAP" id="MF_00109">
    <property type="entry name" value="Shikimate_kinase"/>
    <property type="match status" value="1"/>
</dbReference>
<sequence length="170" mass="19554">MKNNIGFVGMMGSGKTTIARELNRVLKDYTFVDIDAEIEKGSGKKISEIFLRFGEPRFRMLESEKIRKFLAGKKQIISFGGGAFEDEFNREIILKNCLTIYLKASPEEIFNRIKAETHRPLLSKNFSIERIKEILRKRETNYQKADTVIDTTGKSPYDIVVEILKVIRNG</sequence>
<keyword evidence="8 11" id="KW-0067">ATP-binding</keyword>
<dbReference type="InterPro" id="IPR023000">
    <property type="entry name" value="Shikimate_kinase_CS"/>
</dbReference>
<comment type="cofactor">
    <cofactor evidence="11">
        <name>Mg(2+)</name>
        <dbReference type="ChEBI" id="CHEBI:18420"/>
    </cofactor>
    <text evidence="11">Binds 1 Mg(2+) ion per subunit.</text>
</comment>
<gene>
    <name evidence="11" type="primary">aroK</name>
    <name evidence="12" type="ORF">IAC76_05900</name>
</gene>
<comment type="subunit">
    <text evidence="11">Monomer.</text>
</comment>
<evidence type="ECO:0000256" key="1">
    <source>
        <dbReference type="ARBA" id="ARBA00004842"/>
    </source>
</evidence>
<evidence type="ECO:0000256" key="4">
    <source>
        <dbReference type="ARBA" id="ARBA00022605"/>
    </source>
</evidence>
<evidence type="ECO:0000313" key="13">
    <source>
        <dbReference type="Proteomes" id="UP000823632"/>
    </source>
</evidence>